<evidence type="ECO:0000256" key="3">
    <source>
        <dbReference type="ARBA" id="ARBA00022692"/>
    </source>
</evidence>
<keyword evidence="3 6" id="KW-0812">Transmembrane</keyword>
<keyword evidence="2" id="KW-1003">Cell membrane</keyword>
<evidence type="ECO:0000256" key="4">
    <source>
        <dbReference type="ARBA" id="ARBA00022989"/>
    </source>
</evidence>
<feature type="transmembrane region" description="Helical" evidence="6">
    <location>
        <begin position="532"/>
        <end position="552"/>
    </location>
</feature>
<evidence type="ECO:0000313" key="8">
    <source>
        <dbReference type="EMBL" id="PKY66062.1"/>
    </source>
</evidence>
<feature type="transmembrane region" description="Helical" evidence="6">
    <location>
        <begin position="186"/>
        <end position="206"/>
    </location>
</feature>
<feature type="transmembrane region" description="Helical" evidence="6">
    <location>
        <begin position="642"/>
        <end position="664"/>
    </location>
</feature>
<reference evidence="8 9" key="1">
    <citation type="submission" date="2017-12" db="EMBL/GenBank/DDBJ databases">
        <title>Phylogenetic diversity of female urinary microbiome.</title>
        <authorList>
            <person name="Thomas-White K."/>
            <person name="Wolfe A.J."/>
        </authorList>
    </citation>
    <scope>NUCLEOTIDE SEQUENCE [LARGE SCALE GENOMIC DNA]</scope>
    <source>
        <strain evidence="8 9">UMB0250</strain>
    </source>
</reference>
<feature type="transmembrane region" description="Helical" evidence="6">
    <location>
        <begin position="239"/>
        <end position="258"/>
    </location>
</feature>
<evidence type="ECO:0000256" key="6">
    <source>
        <dbReference type="SAM" id="Phobius"/>
    </source>
</evidence>
<feature type="transmembrane region" description="Helical" evidence="6">
    <location>
        <begin position="564"/>
        <end position="585"/>
    </location>
</feature>
<dbReference type="RefSeq" id="WP_101628340.1">
    <property type="nucleotide sequence ID" value="NZ_JBCOMK010000011.1"/>
</dbReference>
<dbReference type="InterPro" id="IPR004869">
    <property type="entry name" value="MMPL_dom"/>
</dbReference>
<dbReference type="Gene3D" id="1.20.1640.10">
    <property type="entry name" value="Multidrug efflux transporter AcrB transmembrane domain"/>
    <property type="match status" value="2"/>
</dbReference>
<feature type="transmembrane region" description="Helical" evidence="6">
    <location>
        <begin position="676"/>
        <end position="701"/>
    </location>
</feature>
<accession>A0A2I1I4K2</accession>
<feature type="transmembrane region" description="Helical" evidence="6">
    <location>
        <begin position="597"/>
        <end position="621"/>
    </location>
</feature>
<dbReference type="OrthoDB" id="7051771at2"/>
<dbReference type="InterPro" id="IPR000731">
    <property type="entry name" value="SSD"/>
</dbReference>
<dbReference type="EMBL" id="PKKJ01000007">
    <property type="protein sequence ID" value="PKY66062.1"/>
    <property type="molecule type" value="Genomic_DNA"/>
</dbReference>
<protein>
    <submittedName>
        <fullName evidence="8">MMPL family transporter</fullName>
    </submittedName>
</protein>
<feature type="transmembrane region" description="Helical" evidence="6">
    <location>
        <begin position="279"/>
        <end position="304"/>
    </location>
</feature>
<feature type="domain" description="SSD" evidence="7">
    <location>
        <begin position="186"/>
        <end position="335"/>
    </location>
</feature>
<evidence type="ECO:0000256" key="1">
    <source>
        <dbReference type="ARBA" id="ARBA00004651"/>
    </source>
</evidence>
<keyword evidence="4 6" id="KW-1133">Transmembrane helix</keyword>
<evidence type="ECO:0000259" key="7">
    <source>
        <dbReference type="PROSITE" id="PS50156"/>
    </source>
</evidence>
<name>A0A2I1I4K2_9ACTO</name>
<feature type="transmembrane region" description="Helical" evidence="6">
    <location>
        <begin position="374"/>
        <end position="393"/>
    </location>
</feature>
<proteinExistence type="predicted"/>
<evidence type="ECO:0000313" key="9">
    <source>
        <dbReference type="Proteomes" id="UP000234545"/>
    </source>
</evidence>
<dbReference type="PROSITE" id="PS50156">
    <property type="entry name" value="SSD"/>
    <property type="match status" value="1"/>
</dbReference>
<keyword evidence="5 6" id="KW-0472">Membrane</keyword>
<comment type="caution">
    <text evidence="8">The sequence shown here is derived from an EMBL/GenBank/DDBJ whole genome shotgun (WGS) entry which is preliminary data.</text>
</comment>
<organism evidence="8 9">
    <name type="scientific">Schaalia turicensis</name>
    <dbReference type="NCBI Taxonomy" id="131111"/>
    <lineage>
        <taxon>Bacteria</taxon>
        <taxon>Bacillati</taxon>
        <taxon>Actinomycetota</taxon>
        <taxon>Actinomycetes</taxon>
        <taxon>Actinomycetales</taxon>
        <taxon>Actinomycetaceae</taxon>
        <taxon>Schaalia</taxon>
    </lineage>
</organism>
<dbReference type="PANTHER" id="PTHR33406">
    <property type="entry name" value="MEMBRANE PROTEIN MJ1562-RELATED"/>
    <property type="match status" value="1"/>
</dbReference>
<dbReference type="AlphaFoldDB" id="A0A2I1I4K2"/>
<feature type="transmembrane region" description="Helical" evidence="6">
    <location>
        <begin position="213"/>
        <end position="233"/>
    </location>
</feature>
<dbReference type="GO" id="GO:0005886">
    <property type="term" value="C:plasma membrane"/>
    <property type="evidence" value="ECO:0007669"/>
    <property type="project" value="UniProtKB-SubCell"/>
</dbReference>
<dbReference type="Pfam" id="PF03176">
    <property type="entry name" value="MMPL"/>
    <property type="match status" value="2"/>
</dbReference>
<comment type="subcellular location">
    <subcellularLocation>
        <location evidence="1">Cell membrane</location>
        <topology evidence="1">Multi-pass membrane protein</topology>
    </subcellularLocation>
</comment>
<dbReference type="SUPFAM" id="SSF82866">
    <property type="entry name" value="Multidrug efflux transporter AcrB transmembrane domain"/>
    <property type="match status" value="2"/>
</dbReference>
<dbReference type="Proteomes" id="UP000234545">
    <property type="component" value="Unassembled WGS sequence"/>
</dbReference>
<sequence length="892" mass="93944">MSSLLHRVGRWCADHAKRTLAIWVALLAALAITVGFLGINLSGAFKIAEAESMTGLEILAERLPQAAGTSEQVLFTASDSNITAHKKAIDDFVDKAGDIDGVALVSDPFDSERSTITDDGKNALVQIQADTSVGSLADGENAKAHDVSAALDELASSVHESDSALTVQLGGNIGKTVDIALSATELVGVVIAAIVLFVTFGSLLTAGAPILSAFIGVGVGMASLLVGATFIQINSVTPVLAVMIGLAVGIDYALFIISRAREYLAKGIEAHEAAARANATAGSAVVFAGGTVIVALCGLGVAGIPFLTVMGVSSAIVVGIAVLVALTAVPALLALLGQRATPKKRTRKAVADNSKPTKKHRSFAARWIDTITKIPALTVLIVITILGIATIPATGMRLGLTDNGYEAKDTQLRQTYDAITQVYGDGYNSPIVVIADISQTAQPLEVTDALADRLSSLDGVDRIALATPNQDATIAFVQILPEKGQTDPETHALVRTIRDDASQIETDLGIRDVMVTGQTAVAIDIASQLNAALVPFGIVVVGLSIILLMIVFRSIAVPLTATLGYLLSLGTAFGAVGLVFGWGYFADFIHVTKVGVVISFLPVIVMGVLFGLAMDYEVFLVSRMREEWIRFHDAKRAVRRGFIGSSTVVTAAAVIMTGVFAAFIPHGNVYIKPIAVALTAGIATDAFVVRMTLIPALMALLGKRAWWMPAWLDRMLPVVDVEGEGLARSLEHADWVEAHGESALRMEGVRVQEGSDVVFSGFTLVLKPGELGIVRSDDTLARHALAATISARLRPTRGIIVVGDHVLPDGTAFVQRQTLSLHNHDDAVPTHTRIVIVDDPGTRRWKRIDELIATGKTVVVTGKRGLVIPENLTPATDVELGASTTTSKENAR</sequence>
<dbReference type="InterPro" id="IPR050545">
    <property type="entry name" value="Mycobact_MmpL"/>
</dbReference>
<feature type="transmembrane region" description="Helical" evidence="6">
    <location>
        <begin position="20"/>
        <end position="39"/>
    </location>
</feature>
<evidence type="ECO:0000256" key="5">
    <source>
        <dbReference type="ARBA" id="ARBA00023136"/>
    </source>
</evidence>
<dbReference type="PANTHER" id="PTHR33406:SF13">
    <property type="entry name" value="MEMBRANE PROTEIN YDFJ"/>
    <property type="match status" value="1"/>
</dbReference>
<gene>
    <name evidence="8" type="ORF">CYJ25_06340</name>
</gene>
<feature type="transmembrane region" description="Helical" evidence="6">
    <location>
        <begin position="316"/>
        <end position="337"/>
    </location>
</feature>
<evidence type="ECO:0000256" key="2">
    <source>
        <dbReference type="ARBA" id="ARBA00022475"/>
    </source>
</evidence>